<gene>
    <name evidence="1" type="ORF">A11K_0116835</name>
</gene>
<reference evidence="1" key="1">
    <citation type="submission" date="2012-05" db="EMBL/GenBank/DDBJ databases">
        <authorList>
            <person name="Studholme D.J."/>
            <person name="Wasukira A."/>
            <person name="Grant M."/>
        </authorList>
    </citation>
    <scope>NUCLEOTIDE SEQUENCE [LARGE SCALE GENOMIC DNA]</scope>
    <source>
        <strain evidence="1">NCPPB 890</strain>
    </source>
</reference>
<sequence>MRELKYFGAVLMAACLLIGCAPRRPGEVPALVHAPDARAEVVQTAAGPVRGVASAQAIPACRSAKQKAAVCAWRRSWAARRPAMSPPAYAHCRPTRWPMQNHNDAG</sequence>
<protein>
    <recommendedName>
        <fullName evidence="2">Lipoprotein</fullName>
    </recommendedName>
</protein>
<dbReference type="PROSITE" id="PS51257">
    <property type="entry name" value="PROKAR_LIPOPROTEIN"/>
    <property type="match status" value="1"/>
</dbReference>
<dbReference type="EMBL" id="AKBN01001011">
    <property type="protein sequence ID" value="KFA01286.1"/>
    <property type="molecule type" value="Genomic_DNA"/>
</dbReference>
<accession>A0A836P1B4</accession>
<comment type="caution">
    <text evidence="1">The sequence shown here is derived from an EMBL/GenBank/DDBJ whole genome shotgun (WGS) entry which is preliminary data.</text>
</comment>
<organism evidence="1">
    <name type="scientific">Xanthomonas vasicola pv. vasculorum NCPPB 890</name>
    <dbReference type="NCBI Taxonomy" id="1184265"/>
    <lineage>
        <taxon>Bacteria</taxon>
        <taxon>Pseudomonadati</taxon>
        <taxon>Pseudomonadota</taxon>
        <taxon>Gammaproteobacteria</taxon>
        <taxon>Lysobacterales</taxon>
        <taxon>Lysobacteraceae</taxon>
        <taxon>Xanthomonas</taxon>
    </lineage>
</organism>
<proteinExistence type="predicted"/>
<evidence type="ECO:0008006" key="2">
    <source>
        <dbReference type="Google" id="ProtNLM"/>
    </source>
</evidence>
<dbReference type="AlphaFoldDB" id="A0A836P1B4"/>
<name>A0A836P1B4_XANVA</name>
<evidence type="ECO:0000313" key="1">
    <source>
        <dbReference type="EMBL" id="KFA01286.1"/>
    </source>
</evidence>